<accession>A0ACB9IJ31</accession>
<reference evidence="1 2" key="2">
    <citation type="journal article" date="2022" name="Mol. Ecol. Resour.">
        <title>The genomes of chicory, endive, great burdock and yacon provide insights into Asteraceae paleo-polyploidization history and plant inulin production.</title>
        <authorList>
            <person name="Fan W."/>
            <person name="Wang S."/>
            <person name="Wang H."/>
            <person name="Wang A."/>
            <person name="Jiang F."/>
            <person name="Liu H."/>
            <person name="Zhao H."/>
            <person name="Xu D."/>
            <person name="Zhang Y."/>
        </authorList>
    </citation>
    <scope>NUCLEOTIDE SEQUENCE [LARGE SCALE GENOMIC DNA]</scope>
    <source>
        <strain evidence="2">cv. Yunnan</strain>
        <tissue evidence="1">Leaves</tissue>
    </source>
</reference>
<organism evidence="1 2">
    <name type="scientific">Smallanthus sonchifolius</name>
    <dbReference type="NCBI Taxonomy" id="185202"/>
    <lineage>
        <taxon>Eukaryota</taxon>
        <taxon>Viridiplantae</taxon>
        <taxon>Streptophyta</taxon>
        <taxon>Embryophyta</taxon>
        <taxon>Tracheophyta</taxon>
        <taxon>Spermatophyta</taxon>
        <taxon>Magnoliopsida</taxon>
        <taxon>eudicotyledons</taxon>
        <taxon>Gunneridae</taxon>
        <taxon>Pentapetalae</taxon>
        <taxon>asterids</taxon>
        <taxon>campanulids</taxon>
        <taxon>Asterales</taxon>
        <taxon>Asteraceae</taxon>
        <taxon>Asteroideae</taxon>
        <taxon>Heliantheae alliance</taxon>
        <taxon>Millerieae</taxon>
        <taxon>Smallanthus</taxon>
    </lineage>
</organism>
<comment type="caution">
    <text evidence="1">The sequence shown here is derived from an EMBL/GenBank/DDBJ whole genome shotgun (WGS) entry which is preliminary data.</text>
</comment>
<reference evidence="2" key="1">
    <citation type="journal article" date="2022" name="Mol. Ecol. Resour.">
        <title>The genomes of chicory, endive, great burdock and yacon provide insights into Asteraceae palaeo-polyploidization history and plant inulin production.</title>
        <authorList>
            <person name="Fan W."/>
            <person name="Wang S."/>
            <person name="Wang H."/>
            <person name="Wang A."/>
            <person name="Jiang F."/>
            <person name="Liu H."/>
            <person name="Zhao H."/>
            <person name="Xu D."/>
            <person name="Zhang Y."/>
        </authorList>
    </citation>
    <scope>NUCLEOTIDE SEQUENCE [LARGE SCALE GENOMIC DNA]</scope>
    <source>
        <strain evidence="2">cv. Yunnan</strain>
    </source>
</reference>
<sequence>MVVQLGGKGVTTVIKGITVILEVGIVLCEGTVLEVTMVYVGACALLSAVLEVGIDGYEKAQNWCPTKTELRLIMAWSQVTSDAIPTSLMCAIASEAKKASEASTSGQINKKRISKLQSVGILESTGSESFDICESCLNGKITRAPFTGTSERTSDLLGLIHTDVFQNKVEIQLGKKIKAIRSDRGGEYLSYEFGEHLKGCGIIS</sequence>
<evidence type="ECO:0000313" key="2">
    <source>
        <dbReference type="Proteomes" id="UP001056120"/>
    </source>
</evidence>
<dbReference type="Proteomes" id="UP001056120">
    <property type="component" value="Linkage Group LG08"/>
</dbReference>
<name>A0ACB9IJ31_9ASTR</name>
<evidence type="ECO:0000313" key="1">
    <source>
        <dbReference type="EMBL" id="KAI3808087.1"/>
    </source>
</evidence>
<protein>
    <submittedName>
        <fullName evidence="1">Uncharacterized protein</fullName>
    </submittedName>
</protein>
<dbReference type="EMBL" id="CM042025">
    <property type="protein sequence ID" value="KAI3808087.1"/>
    <property type="molecule type" value="Genomic_DNA"/>
</dbReference>
<proteinExistence type="predicted"/>
<keyword evidence="2" id="KW-1185">Reference proteome</keyword>
<gene>
    <name evidence="1" type="ORF">L1987_24029</name>
</gene>